<keyword evidence="3" id="KW-0963">Cytoplasm</keyword>
<dbReference type="InterPro" id="IPR046938">
    <property type="entry name" value="DNA_clamp_sf"/>
</dbReference>
<evidence type="ECO:0000256" key="6">
    <source>
        <dbReference type="ARBA" id="ARBA00022705"/>
    </source>
</evidence>
<keyword evidence="5 11" id="KW-0548">Nucleotidyltransferase</keyword>
<dbReference type="AlphaFoldDB" id="A0A853AUS2"/>
<keyword evidence="4 11" id="KW-0808">Transferase</keyword>
<evidence type="ECO:0000259" key="10">
    <source>
        <dbReference type="Pfam" id="PF00712"/>
    </source>
</evidence>
<dbReference type="SUPFAM" id="SSF55979">
    <property type="entry name" value="DNA clamp"/>
    <property type="match status" value="2"/>
</dbReference>
<evidence type="ECO:0000256" key="4">
    <source>
        <dbReference type="ARBA" id="ARBA00022679"/>
    </source>
</evidence>
<dbReference type="Gene3D" id="3.10.150.10">
    <property type="entry name" value="DNA Polymerase III, subunit A, domain 2"/>
    <property type="match status" value="3"/>
</dbReference>
<reference evidence="11 12" key="1">
    <citation type="submission" date="2020-07" db="EMBL/GenBank/DDBJ databases">
        <title>Sequencing the genomes of 1000 actinobacteria strains.</title>
        <authorList>
            <person name="Klenk H.-P."/>
        </authorList>
    </citation>
    <scope>NUCLEOTIDE SEQUENCE [LARGE SCALE GENOMIC DNA]</scope>
    <source>
        <strain evidence="11 12">DSM 44065</strain>
    </source>
</reference>
<dbReference type="GO" id="GO:0005737">
    <property type="term" value="C:cytoplasm"/>
    <property type="evidence" value="ECO:0007669"/>
    <property type="project" value="UniProtKB-SubCell"/>
</dbReference>
<evidence type="ECO:0000256" key="3">
    <source>
        <dbReference type="ARBA" id="ARBA00022490"/>
    </source>
</evidence>
<evidence type="ECO:0000313" key="12">
    <source>
        <dbReference type="Proteomes" id="UP000587002"/>
    </source>
</evidence>
<comment type="caution">
    <text evidence="11">The sequence shown here is derived from an EMBL/GenBank/DDBJ whole genome shotgun (WGS) entry which is preliminary data.</text>
</comment>
<dbReference type="PANTHER" id="PTHR30478:SF0">
    <property type="entry name" value="BETA SLIDING CLAMP"/>
    <property type="match status" value="1"/>
</dbReference>
<dbReference type="InterPro" id="IPR022634">
    <property type="entry name" value="DNA_polIII_beta_N"/>
</dbReference>
<feature type="compositionally biased region" description="Basic and acidic residues" evidence="9">
    <location>
        <begin position="366"/>
        <end position="377"/>
    </location>
</feature>
<feature type="region of interest" description="Disordered" evidence="9">
    <location>
        <begin position="362"/>
        <end position="391"/>
    </location>
</feature>
<evidence type="ECO:0000256" key="9">
    <source>
        <dbReference type="SAM" id="MobiDB-lite"/>
    </source>
</evidence>
<dbReference type="Pfam" id="PF00712">
    <property type="entry name" value="DNA_pol3_beta"/>
    <property type="match status" value="1"/>
</dbReference>
<gene>
    <name evidence="11" type="ORF">HNR68_005053</name>
</gene>
<dbReference type="InterPro" id="IPR001001">
    <property type="entry name" value="DNA_polIII_beta"/>
</dbReference>
<keyword evidence="12" id="KW-1185">Reference proteome</keyword>
<accession>A0A853AUS2</accession>
<comment type="subcellular location">
    <subcellularLocation>
        <location evidence="1">Cytoplasm</location>
    </subcellularLocation>
</comment>
<organism evidence="11 12">
    <name type="scientific">Saccharopolyspora hordei</name>
    <dbReference type="NCBI Taxonomy" id="1838"/>
    <lineage>
        <taxon>Bacteria</taxon>
        <taxon>Bacillati</taxon>
        <taxon>Actinomycetota</taxon>
        <taxon>Actinomycetes</taxon>
        <taxon>Pseudonocardiales</taxon>
        <taxon>Pseudonocardiaceae</taxon>
        <taxon>Saccharopolyspora</taxon>
    </lineage>
</organism>
<evidence type="ECO:0000313" key="11">
    <source>
        <dbReference type="EMBL" id="NYI86423.1"/>
    </source>
</evidence>
<dbReference type="SMART" id="SM00480">
    <property type="entry name" value="POL3Bc"/>
    <property type="match status" value="1"/>
</dbReference>
<dbReference type="GO" id="GO:0003887">
    <property type="term" value="F:DNA-directed DNA polymerase activity"/>
    <property type="evidence" value="ECO:0007669"/>
    <property type="project" value="UniProtKB-KW"/>
</dbReference>
<name>A0A853AUS2_9PSEU</name>
<dbReference type="GO" id="GO:0008408">
    <property type="term" value="F:3'-5' exonuclease activity"/>
    <property type="evidence" value="ECO:0007669"/>
    <property type="project" value="InterPro"/>
</dbReference>
<dbReference type="PANTHER" id="PTHR30478">
    <property type="entry name" value="DNA POLYMERASE III SUBUNIT BETA"/>
    <property type="match status" value="1"/>
</dbReference>
<evidence type="ECO:0000256" key="2">
    <source>
        <dbReference type="ARBA" id="ARBA00010752"/>
    </source>
</evidence>
<evidence type="ECO:0000256" key="8">
    <source>
        <dbReference type="ARBA" id="ARBA00023125"/>
    </source>
</evidence>
<keyword evidence="6" id="KW-0235">DNA replication</keyword>
<dbReference type="EC" id="2.7.7.7" evidence="11"/>
<dbReference type="GO" id="GO:0003677">
    <property type="term" value="F:DNA binding"/>
    <property type="evidence" value="ECO:0007669"/>
    <property type="project" value="UniProtKB-KW"/>
</dbReference>
<dbReference type="GO" id="GO:0009360">
    <property type="term" value="C:DNA polymerase III complex"/>
    <property type="evidence" value="ECO:0007669"/>
    <property type="project" value="InterPro"/>
</dbReference>
<sequence>MSMRARITEPAALAEAATCVARNLRLRATEPIYGGVLLAAVSPSAVLEGFDTTTATRVQVPAEVTEPGRVLVSARLLAEITRLLPHQAVELHADGMALTVACGGSRARLPLMPVEEYPARPVAPAVSWWCPAKALISAVARVAPAAASLAASKTTSAGADKIDLTCMALDLPGETPSVRLYATDSASLAAAQVPAEPAGASTSSVKRVLVPAAALEPAARALAGDPDGRIGIGVGDSLLALETAARRITLATVDAPGRGYERILTAAAGEDVVVTRAEVEAALKRVSVHKDAPKARIDVSDNEIRIAVRGQHGTTQEALAVDYTGPALTVGMFTHRLATALHHLGGDLVHVTVPASPSRPWLLRPVTDDGRPDDTYRHMVSPAQLDDEEAA</sequence>
<dbReference type="GO" id="GO:0006271">
    <property type="term" value="P:DNA strand elongation involved in DNA replication"/>
    <property type="evidence" value="ECO:0007669"/>
    <property type="project" value="TreeGrafter"/>
</dbReference>
<dbReference type="EMBL" id="JACCFJ010000001">
    <property type="protein sequence ID" value="NYI86423.1"/>
    <property type="molecule type" value="Genomic_DNA"/>
</dbReference>
<evidence type="ECO:0000256" key="1">
    <source>
        <dbReference type="ARBA" id="ARBA00004496"/>
    </source>
</evidence>
<evidence type="ECO:0000256" key="7">
    <source>
        <dbReference type="ARBA" id="ARBA00022932"/>
    </source>
</evidence>
<dbReference type="Proteomes" id="UP000587002">
    <property type="component" value="Unassembled WGS sequence"/>
</dbReference>
<proteinExistence type="inferred from homology"/>
<comment type="similarity">
    <text evidence="2">Belongs to the beta sliding clamp family.</text>
</comment>
<evidence type="ECO:0000256" key="5">
    <source>
        <dbReference type="ARBA" id="ARBA00022695"/>
    </source>
</evidence>
<keyword evidence="8" id="KW-0238">DNA-binding</keyword>
<keyword evidence="7" id="KW-0239">DNA-directed DNA polymerase</keyword>
<feature type="domain" description="DNA polymerase III beta sliding clamp N-terminal" evidence="10">
    <location>
        <begin position="11"/>
        <end position="119"/>
    </location>
</feature>
<protein>
    <submittedName>
        <fullName evidence="11">DNA polymerase-3 subunit beta</fullName>
        <ecNumber evidence="11">2.7.7.7</ecNumber>
    </submittedName>
</protein>